<dbReference type="OrthoDB" id="6371181at2759"/>
<feature type="region of interest" description="Disordered" evidence="1">
    <location>
        <begin position="202"/>
        <end position="229"/>
    </location>
</feature>
<keyword evidence="3" id="KW-1185">Reference proteome</keyword>
<name>A0A7R9A1P9_9CRUS</name>
<reference evidence="2" key="1">
    <citation type="submission" date="2020-11" db="EMBL/GenBank/DDBJ databases">
        <authorList>
            <person name="Tran Van P."/>
        </authorList>
    </citation>
    <scope>NUCLEOTIDE SEQUENCE</scope>
</reference>
<gene>
    <name evidence="2" type="ORF">DSTB1V02_LOCUS2800</name>
</gene>
<evidence type="ECO:0000313" key="2">
    <source>
        <dbReference type="EMBL" id="CAD7242857.1"/>
    </source>
</evidence>
<feature type="region of interest" description="Disordered" evidence="1">
    <location>
        <begin position="20"/>
        <end position="132"/>
    </location>
</feature>
<feature type="region of interest" description="Disordered" evidence="1">
    <location>
        <begin position="151"/>
        <end position="172"/>
    </location>
</feature>
<evidence type="ECO:0000313" key="3">
    <source>
        <dbReference type="Proteomes" id="UP000677054"/>
    </source>
</evidence>
<sequence>MDIGRLRRSRLHSHTSQHNLFLGYHSNSGGTSSSSSNNGNASSGNNGNGSSSDTNGHGVRRHASVPLNGNPWEDTGMSPPKTERGGEGLLPPPESEDPPPPPPPPLPHRPPPPPAGTELPPGTPIHPYKESMGMDADVSRDSVFAAAQPIVSDTASSSSWSPSDSTGSNGHGHSCTYACARQGHCYKFKTNIKRRFTATMEQAQPGPPRWGYDPPSSGYSTSSHRGGSGRQDFVVYRPQRPASPTGSRIAIFALHPKGSYYVPLTLDERLVSSKLASFSDSNPILHPISISVNFCGAVAAGQVPTWTVDLASVFVPKAGSGPEPPMDTEPKAEDLSVSERPDSGAESCQYRPYQRVVA</sequence>
<protein>
    <submittedName>
        <fullName evidence="2">Uncharacterized protein</fullName>
    </submittedName>
</protein>
<organism evidence="2">
    <name type="scientific">Darwinula stevensoni</name>
    <dbReference type="NCBI Taxonomy" id="69355"/>
    <lineage>
        <taxon>Eukaryota</taxon>
        <taxon>Metazoa</taxon>
        <taxon>Ecdysozoa</taxon>
        <taxon>Arthropoda</taxon>
        <taxon>Crustacea</taxon>
        <taxon>Oligostraca</taxon>
        <taxon>Ostracoda</taxon>
        <taxon>Podocopa</taxon>
        <taxon>Podocopida</taxon>
        <taxon>Darwinulocopina</taxon>
        <taxon>Darwinuloidea</taxon>
        <taxon>Darwinulidae</taxon>
        <taxon>Darwinula</taxon>
    </lineage>
</organism>
<dbReference type="EMBL" id="CAJPEV010000327">
    <property type="protein sequence ID" value="CAG0884038.1"/>
    <property type="molecule type" value="Genomic_DNA"/>
</dbReference>
<proteinExistence type="predicted"/>
<feature type="compositionally biased region" description="Low complexity" evidence="1">
    <location>
        <begin position="152"/>
        <end position="168"/>
    </location>
</feature>
<feature type="compositionally biased region" description="Low complexity" evidence="1">
    <location>
        <begin position="26"/>
        <end position="57"/>
    </location>
</feature>
<accession>A0A7R9A1P9</accession>
<feature type="compositionally biased region" description="Basic and acidic residues" evidence="1">
    <location>
        <begin position="328"/>
        <end position="343"/>
    </location>
</feature>
<evidence type="ECO:0000256" key="1">
    <source>
        <dbReference type="SAM" id="MobiDB-lite"/>
    </source>
</evidence>
<feature type="compositionally biased region" description="Pro residues" evidence="1">
    <location>
        <begin position="90"/>
        <end position="115"/>
    </location>
</feature>
<dbReference type="EMBL" id="LR899844">
    <property type="protein sequence ID" value="CAD7242857.1"/>
    <property type="molecule type" value="Genomic_DNA"/>
</dbReference>
<feature type="region of interest" description="Disordered" evidence="1">
    <location>
        <begin position="318"/>
        <end position="358"/>
    </location>
</feature>
<dbReference type="AlphaFoldDB" id="A0A7R9A1P9"/>
<dbReference type="Proteomes" id="UP000677054">
    <property type="component" value="Unassembled WGS sequence"/>
</dbReference>